<feature type="transmembrane region" description="Helical" evidence="1">
    <location>
        <begin position="279"/>
        <end position="302"/>
    </location>
</feature>
<dbReference type="PANTHER" id="PTHR40400">
    <property type="entry name" value="SLR1512 PROTEIN"/>
    <property type="match status" value="1"/>
</dbReference>
<evidence type="ECO:0000313" key="2">
    <source>
        <dbReference type="EMBL" id="KFM16877.1"/>
    </source>
</evidence>
<keyword evidence="1" id="KW-0472">Membrane</keyword>
<feature type="transmembrane region" description="Helical" evidence="1">
    <location>
        <begin position="132"/>
        <end position="155"/>
    </location>
</feature>
<feature type="transmembrane region" description="Helical" evidence="1">
    <location>
        <begin position="253"/>
        <end position="273"/>
    </location>
</feature>
<protein>
    <recommendedName>
        <fullName evidence="4">Permease protein</fullName>
    </recommendedName>
</protein>
<sequence>MEILELIQANLLTPIILFFLFGIVAARIKSDLKIPEAISEFLPIYLLAAIGLHGGIEMRNTGFENMLIPMFVAIGLSLLFTLNHYQILRRLGKFNLFDSYALASTYGAVGAVHFSVGLSFLKNQGVSSEGYIAAILAVLEPLAFILAIFMTNMAVAKQIKAKKQSFSDDAAEIDIGLNQTKTKLSKVLHESITGKAIVILLGSIVIGYIIGKDGFEPIKIVFDDMFTGAIVIFMIEMGIIAGQRLDDIKKVGVFLTAFAIIIPLFNGTIGVLVSTALGLSVGGAVMFGLLMASASFIAAPAVLRHAIPQAKPSLYITSALGITFPFNIIVTLPILFAISTFVHNGEGAIDLFYFITEGF</sequence>
<comment type="caution">
    <text evidence="2">The sequence shown here is derived from an EMBL/GenBank/DDBJ whole genome shotgun (WGS) entry which is preliminary data.</text>
</comment>
<feature type="transmembrane region" description="Helical" evidence="1">
    <location>
        <begin position="68"/>
        <end position="88"/>
    </location>
</feature>
<gene>
    <name evidence="2" type="ORF">AAA799D11_00442</name>
</gene>
<keyword evidence="1" id="KW-0812">Transmembrane</keyword>
<proteinExistence type="predicted"/>
<evidence type="ECO:0000313" key="3">
    <source>
        <dbReference type="Proteomes" id="UP000029386"/>
    </source>
</evidence>
<organism evidence="2 3">
    <name type="scientific">Marine Group I thaumarchaeote SCGC AAA799-D11</name>
    <dbReference type="NCBI Taxonomy" id="1502291"/>
    <lineage>
        <taxon>Archaea</taxon>
        <taxon>Nitrososphaerota</taxon>
        <taxon>Marine Group I</taxon>
    </lineage>
</organism>
<dbReference type="EMBL" id="JOSY01000011">
    <property type="protein sequence ID" value="KFM16877.1"/>
    <property type="molecule type" value="Genomic_DNA"/>
</dbReference>
<keyword evidence="1" id="KW-1133">Transmembrane helix</keyword>
<feature type="transmembrane region" description="Helical" evidence="1">
    <location>
        <begin position="100"/>
        <end position="120"/>
    </location>
</feature>
<dbReference type="Proteomes" id="UP000029386">
    <property type="component" value="Unassembled WGS sequence"/>
</dbReference>
<dbReference type="InterPro" id="IPR010293">
    <property type="entry name" value="Sbt_1"/>
</dbReference>
<dbReference type="Pfam" id="PF05982">
    <property type="entry name" value="Sbt_1"/>
    <property type="match status" value="1"/>
</dbReference>
<feature type="transmembrane region" description="Helical" evidence="1">
    <location>
        <begin position="38"/>
        <end position="56"/>
    </location>
</feature>
<dbReference type="STRING" id="1502291.AAA799D11_00442"/>
<accession>A0A087RTS3</accession>
<dbReference type="AlphaFoldDB" id="A0A087RTS3"/>
<reference evidence="2 3" key="1">
    <citation type="submission" date="2014-06" db="EMBL/GenBank/DDBJ databases">
        <authorList>
            <person name="Ngugi D.K."/>
            <person name="Blom J."/>
            <person name="Alam I."/>
            <person name="Rashid M."/>
            <person name="Baalawi W."/>
            <person name="Zhang G."/>
            <person name="Hikmawan T."/>
            <person name="Guan Y."/>
            <person name="Antunes A."/>
            <person name="Siam R."/>
            <person name="El-Dorry H."/>
            <person name="Bajic V."/>
            <person name="Stingl U."/>
        </authorList>
    </citation>
    <scope>NUCLEOTIDE SEQUENCE [LARGE SCALE GENOMIC DNA]</scope>
    <source>
        <strain evidence="2">SCGC AAA799-D11</strain>
    </source>
</reference>
<evidence type="ECO:0008006" key="4">
    <source>
        <dbReference type="Google" id="ProtNLM"/>
    </source>
</evidence>
<feature type="transmembrane region" description="Helical" evidence="1">
    <location>
        <begin position="6"/>
        <end position="26"/>
    </location>
</feature>
<dbReference type="PANTHER" id="PTHR40400:SF1">
    <property type="entry name" value="SLR1512 PROTEIN"/>
    <property type="match status" value="1"/>
</dbReference>
<keyword evidence="3" id="KW-1185">Reference proteome</keyword>
<feature type="transmembrane region" description="Helical" evidence="1">
    <location>
        <begin position="192"/>
        <end position="210"/>
    </location>
</feature>
<name>A0A087RTS3_9ARCH</name>
<dbReference type="PATRIC" id="fig|1502291.3.peg.375"/>
<feature type="transmembrane region" description="Helical" evidence="1">
    <location>
        <begin position="314"/>
        <end position="338"/>
    </location>
</feature>
<evidence type="ECO:0000256" key="1">
    <source>
        <dbReference type="SAM" id="Phobius"/>
    </source>
</evidence>
<feature type="transmembrane region" description="Helical" evidence="1">
    <location>
        <begin position="225"/>
        <end position="241"/>
    </location>
</feature>